<keyword evidence="10" id="KW-0732">Signal</keyword>
<dbReference type="PROSITE" id="PS00087">
    <property type="entry name" value="SOD_CU_ZN_1"/>
    <property type="match status" value="1"/>
</dbReference>
<keyword evidence="2 9" id="KW-0479">Metal-binding</keyword>
<dbReference type="CDD" id="cd00305">
    <property type="entry name" value="Cu-Zn_Superoxide_Dismutase"/>
    <property type="match status" value="1"/>
</dbReference>
<comment type="similarity">
    <text evidence="1 9">Belongs to the Cu-Zn superoxide dismutase family.</text>
</comment>
<feature type="signal peptide" evidence="10">
    <location>
        <begin position="1"/>
        <end position="24"/>
    </location>
</feature>
<reference evidence="12 13" key="1">
    <citation type="submission" date="2019-05" db="EMBL/GenBank/DDBJ databases">
        <title>Another draft genome of Portunus trituberculatus and its Hox gene families provides insights of decapod evolution.</title>
        <authorList>
            <person name="Jeong J.-H."/>
            <person name="Song I."/>
            <person name="Kim S."/>
            <person name="Choi T."/>
            <person name="Kim D."/>
            <person name="Ryu S."/>
            <person name="Kim W."/>
        </authorList>
    </citation>
    <scope>NUCLEOTIDE SEQUENCE [LARGE SCALE GENOMIC DNA]</scope>
    <source>
        <tissue evidence="12">Muscle</tissue>
    </source>
</reference>
<dbReference type="Gene3D" id="2.60.40.200">
    <property type="entry name" value="Superoxide dismutase, copper/zinc binding domain"/>
    <property type="match status" value="1"/>
</dbReference>
<dbReference type="PROSITE" id="PS00332">
    <property type="entry name" value="SOD_CU_ZN_2"/>
    <property type="match status" value="1"/>
</dbReference>
<comment type="function">
    <text evidence="9">Destroys radicals which are normally produced within the cells and which are toxic to biological systems.</text>
</comment>
<dbReference type="PANTHER" id="PTHR10003">
    <property type="entry name" value="SUPEROXIDE DISMUTASE CU-ZN -RELATED"/>
    <property type="match status" value="1"/>
</dbReference>
<evidence type="ECO:0000256" key="10">
    <source>
        <dbReference type="SAM" id="SignalP"/>
    </source>
</evidence>
<dbReference type="InterPro" id="IPR024134">
    <property type="entry name" value="SOD_Cu/Zn_/chaperone"/>
</dbReference>
<dbReference type="Proteomes" id="UP000324222">
    <property type="component" value="Unassembled WGS sequence"/>
</dbReference>
<dbReference type="InterPro" id="IPR001424">
    <property type="entry name" value="SOD_Cu_Zn_dom"/>
</dbReference>
<comment type="catalytic activity">
    <reaction evidence="8 9">
        <text>2 superoxide + 2 H(+) = H2O2 + O2</text>
        <dbReference type="Rhea" id="RHEA:20696"/>
        <dbReference type="ChEBI" id="CHEBI:15378"/>
        <dbReference type="ChEBI" id="CHEBI:15379"/>
        <dbReference type="ChEBI" id="CHEBI:16240"/>
        <dbReference type="ChEBI" id="CHEBI:18421"/>
        <dbReference type="EC" id="1.15.1.1"/>
    </reaction>
</comment>
<evidence type="ECO:0000256" key="5">
    <source>
        <dbReference type="ARBA" id="ARBA00023002"/>
    </source>
</evidence>
<gene>
    <name evidence="12" type="primary">SODC</name>
    <name evidence="12" type="ORF">E2C01_067127</name>
</gene>
<dbReference type="InterPro" id="IPR018152">
    <property type="entry name" value="SOD_Cu/Zn_BS"/>
</dbReference>
<keyword evidence="3 9" id="KW-0862">Zinc</keyword>
<keyword evidence="6 9" id="KW-0186">Copper</keyword>
<dbReference type="PRINTS" id="PR00068">
    <property type="entry name" value="CUZNDISMTASE"/>
</dbReference>
<dbReference type="FunFam" id="2.60.40.200:FF:000003">
    <property type="entry name" value="Superoxide dismutase [Cu-Zn], chloroplastic"/>
    <property type="match status" value="1"/>
</dbReference>
<accession>A0A5B7HRT7</accession>
<keyword evidence="5 9" id="KW-0560">Oxidoreductase</keyword>
<dbReference type="GO" id="GO:0004784">
    <property type="term" value="F:superoxide dismutase activity"/>
    <property type="evidence" value="ECO:0007669"/>
    <property type="project" value="UniProtKB-EC"/>
</dbReference>
<evidence type="ECO:0000256" key="7">
    <source>
        <dbReference type="ARBA" id="ARBA00023157"/>
    </source>
</evidence>
<evidence type="ECO:0000256" key="4">
    <source>
        <dbReference type="ARBA" id="ARBA00022862"/>
    </source>
</evidence>
<dbReference type="Pfam" id="PF00080">
    <property type="entry name" value="Sod_Cu"/>
    <property type="match status" value="1"/>
</dbReference>
<dbReference type="GO" id="GO:0005507">
    <property type="term" value="F:copper ion binding"/>
    <property type="evidence" value="ECO:0007669"/>
    <property type="project" value="InterPro"/>
</dbReference>
<evidence type="ECO:0000256" key="9">
    <source>
        <dbReference type="RuleBase" id="RU000393"/>
    </source>
</evidence>
<protein>
    <recommendedName>
        <fullName evidence="9">Superoxide dismutase [Cu-Zn]</fullName>
        <ecNumber evidence="9">1.15.1.1</ecNumber>
    </recommendedName>
</protein>
<comment type="caution">
    <text evidence="12">The sequence shown here is derived from an EMBL/GenBank/DDBJ whole genome shotgun (WGS) entry which is preliminary data.</text>
</comment>
<evidence type="ECO:0000256" key="2">
    <source>
        <dbReference type="ARBA" id="ARBA00022723"/>
    </source>
</evidence>
<evidence type="ECO:0000256" key="6">
    <source>
        <dbReference type="ARBA" id="ARBA00023008"/>
    </source>
</evidence>
<keyword evidence="7" id="KW-1015">Disulfide bond</keyword>
<dbReference type="InterPro" id="IPR036423">
    <property type="entry name" value="SOD-like_Cu/Zn_dom_sf"/>
</dbReference>
<evidence type="ECO:0000256" key="3">
    <source>
        <dbReference type="ARBA" id="ARBA00022833"/>
    </source>
</evidence>
<evidence type="ECO:0000256" key="8">
    <source>
        <dbReference type="ARBA" id="ARBA00049204"/>
    </source>
</evidence>
<proteinExistence type="inferred from homology"/>
<evidence type="ECO:0000313" key="13">
    <source>
        <dbReference type="Proteomes" id="UP000324222"/>
    </source>
</evidence>
<keyword evidence="13" id="KW-1185">Reference proteome</keyword>
<feature type="chain" id="PRO_5023099891" description="Superoxide dismutase [Cu-Zn]" evidence="10">
    <location>
        <begin position="25"/>
        <end position="172"/>
    </location>
</feature>
<comment type="cofactor">
    <cofactor evidence="9">
        <name>Zn(2+)</name>
        <dbReference type="ChEBI" id="CHEBI:29105"/>
    </cofactor>
    <text evidence="9">Binds 1 zinc ion per subunit.</text>
</comment>
<keyword evidence="4" id="KW-0049">Antioxidant</keyword>
<evidence type="ECO:0000256" key="1">
    <source>
        <dbReference type="ARBA" id="ARBA00010457"/>
    </source>
</evidence>
<dbReference type="SUPFAM" id="SSF49329">
    <property type="entry name" value="Cu,Zn superoxide dismutase-like"/>
    <property type="match status" value="1"/>
</dbReference>
<name>A0A5B7HRT7_PORTR</name>
<sequence length="172" mass="17604">MLPSSIYLLYLFLLLQSPPTPRKAVVVLGGGEATGTLILTQAAPPTGEVHIEGVVSNLTPGLHGFHIHEKGSLENGCISAGGHYNPYMRDHGSPIHLERHVGDLGNILADQSGVAHVNITDPLVTLVGPRSVIGRAIVVHAGEDDLGGGGHPSSLKTGNAGGRVGCGVIGIA</sequence>
<dbReference type="AlphaFoldDB" id="A0A5B7HRT7"/>
<dbReference type="EC" id="1.15.1.1" evidence="9"/>
<evidence type="ECO:0000313" key="12">
    <source>
        <dbReference type="EMBL" id="MPC72813.1"/>
    </source>
</evidence>
<dbReference type="EMBL" id="VSRR010035466">
    <property type="protein sequence ID" value="MPC72813.1"/>
    <property type="molecule type" value="Genomic_DNA"/>
</dbReference>
<feature type="domain" description="Superoxide dismutase copper/zinc binding" evidence="11">
    <location>
        <begin position="34"/>
        <end position="169"/>
    </location>
</feature>
<comment type="cofactor">
    <cofactor evidence="9">
        <name>Cu cation</name>
        <dbReference type="ChEBI" id="CHEBI:23378"/>
    </cofactor>
    <text evidence="9">Binds 1 copper ion per subunit.</text>
</comment>
<organism evidence="12 13">
    <name type="scientific">Portunus trituberculatus</name>
    <name type="common">Swimming crab</name>
    <name type="synonym">Neptunus trituberculatus</name>
    <dbReference type="NCBI Taxonomy" id="210409"/>
    <lineage>
        <taxon>Eukaryota</taxon>
        <taxon>Metazoa</taxon>
        <taxon>Ecdysozoa</taxon>
        <taxon>Arthropoda</taxon>
        <taxon>Crustacea</taxon>
        <taxon>Multicrustacea</taxon>
        <taxon>Malacostraca</taxon>
        <taxon>Eumalacostraca</taxon>
        <taxon>Eucarida</taxon>
        <taxon>Decapoda</taxon>
        <taxon>Pleocyemata</taxon>
        <taxon>Brachyura</taxon>
        <taxon>Eubrachyura</taxon>
        <taxon>Portunoidea</taxon>
        <taxon>Portunidae</taxon>
        <taxon>Portuninae</taxon>
        <taxon>Portunus</taxon>
    </lineage>
</organism>
<dbReference type="OrthoDB" id="2015551at2759"/>
<evidence type="ECO:0000259" key="11">
    <source>
        <dbReference type="Pfam" id="PF00080"/>
    </source>
</evidence>